<feature type="domain" description="MTTase N-terminal" evidence="16">
    <location>
        <begin position="2"/>
        <end position="114"/>
    </location>
</feature>
<evidence type="ECO:0000313" key="19">
    <source>
        <dbReference type="Proteomes" id="UP000288096"/>
    </source>
</evidence>
<dbReference type="EMBL" id="BEXT01000001">
    <property type="protein sequence ID" value="GBC61087.1"/>
    <property type="molecule type" value="Genomic_DNA"/>
</dbReference>
<dbReference type="CDD" id="cd01335">
    <property type="entry name" value="Radical_SAM"/>
    <property type="match status" value="1"/>
</dbReference>
<keyword evidence="4" id="KW-0004">4Fe-4S</keyword>
<evidence type="ECO:0000256" key="11">
    <source>
        <dbReference type="ARBA" id="ARBA00023014"/>
    </source>
</evidence>
<evidence type="ECO:0000256" key="13">
    <source>
        <dbReference type="ARBA" id="ARBA00051661"/>
    </source>
</evidence>
<keyword evidence="9" id="KW-0479">Metal-binding</keyword>
<evidence type="ECO:0000313" key="18">
    <source>
        <dbReference type="EMBL" id="GBC61087.1"/>
    </source>
</evidence>
<dbReference type="Gene3D" id="3.40.50.12160">
    <property type="entry name" value="Methylthiotransferase, N-terminal domain"/>
    <property type="match status" value="1"/>
</dbReference>
<reference evidence="19" key="1">
    <citation type="submission" date="2017-11" db="EMBL/GenBank/DDBJ databases">
        <authorList>
            <person name="Watanabe M."/>
            <person name="Kojima H."/>
        </authorList>
    </citation>
    <scope>NUCLEOTIDE SEQUENCE [LARGE SCALE GENOMIC DNA]</scope>
    <source>
        <strain evidence="19">Tokyo 01</strain>
    </source>
</reference>
<dbReference type="SFLD" id="SFLDG01082">
    <property type="entry name" value="B12-binding_domain_containing"/>
    <property type="match status" value="1"/>
</dbReference>
<keyword evidence="7" id="KW-0949">S-adenosyl-L-methionine</keyword>
<dbReference type="SMART" id="SM00729">
    <property type="entry name" value="Elp3"/>
    <property type="match status" value="1"/>
</dbReference>
<dbReference type="InterPro" id="IPR005839">
    <property type="entry name" value="Methylthiotransferase"/>
</dbReference>
<evidence type="ECO:0000256" key="9">
    <source>
        <dbReference type="ARBA" id="ARBA00022723"/>
    </source>
</evidence>
<dbReference type="AlphaFoldDB" id="A0A401FVT5"/>
<dbReference type="Proteomes" id="UP000288096">
    <property type="component" value="Unassembled WGS sequence"/>
</dbReference>
<dbReference type="FunFam" id="3.80.30.20:FF:000001">
    <property type="entry name" value="tRNA-2-methylthio-N(6)-dimethylallyladenosine synthase 2"/>
    <property type="match status" value="1"/>
</dbReference>
<dbReference type="GO" id="GO:0051539">
    <property type="term" value="F:4 iron, 4 sulfur cluster binding"/>
    <property type="evidence" value="ECO:0007669"/>
    <property type="project" value="UniProtKB-KW"/>
</dbReference>
<dbReference type="RefSeq" id="WP_124328417.1">
    <property type="nucleotide sequence ID" value="NZ_BEXT01000001.1"/>
</dbReference>
<evidence type="ECO:0000256" key="2">
    <source>
        <dbReference type="ARBA" id="ARBA00002399"/>
    </source>
</evidence>
<comment type="catalytic activity">
    <reaction evidence="13">
        <text>N(6)-L-threonylcarbamoyladenosine(37) in tRNA + (sulfur carrier)-SH + AH2 + 2 S-adenosyl-L-methionine = 2-methylsulfanyl-N(6)-L-threonylcarbamoyladenosine(37) in tRNA + (sulfur carrier)-H + 5'-deoxyadenosine + L-methionine + A + S-adenosyl-L-homocysteine + 2 H(+)</text>
        <dbReference type="Rhea" id="RHEA:37075"/>
        <dbReference type="Rhea" id="RHEA-COMP:10163"/>
        <dbReference type="Rhea" id="RHEA-COMP:11092"/>
        <dbReference type="Rhea" id="RHEA-COMP:14737"/>
        <dbReference type="Rhea" id="RHEA-COMP:14739"/>
        <dbReference type="ChEBI" id="CHEBI:13193"/>
        <dbReference type="ChEBI" id="CHEBI:15378"/>
        <dbReference type="ChEBI" id="CHEBI:17319"/>
        <dbReference type="ChEBI" id="CHEBI:17499"/>
        <dbReference type="ChEBI" id="CHEBI:29917"/>
        <dbReference type="ChEBI" id="CHEBI:57844"/>
        <dbReference type="ChEBI" id="CHEBI:57856"/>
        <dbReference type="ChEBI" id="CHEBI:59789"/>
        <dbReference type="ChEBI" id="CHEBI:64428"/>
        <dbReference type="ChEBI" id="CHEBI:74418"/>
        <dbReference type="ChEBI" id="CHEBI:74420"/>
        <dbReference type="EC" id="2.8.4.5"/>
    </reaction>
</comment>
<keyword evidence="10" id="KW-0408">Iron</keyword>
<dbReference type="SUPFAM" id="SSF102114">
    <property type="entry name" value="Radical SAM enzymes"/>
    <property type="match status" value="1"/>
</dbReference>
<dbReference type="InterPro" id="IPR006638">
    <property type="entry name" value="Elp3/MiaA/NifB-like_rSAM"/>
</dbReference>
<evidence type="ECO:0000256" key="5">
    <source>
        <dbReference type="ARBA" id="ARBA00022490"/>
    </source>
</evidence>
<evidence type="ECO:0000256" key="4">
    <source>
        <dbReference type="ARBA" id="ARBA00022485"/>
    </source>
</evidence>
<dbReference type="EC" id="2.8.4.5" evidence="3"/>
<dbReference type="Pfam" id="PF00919">
    <property type="entry name" value="UPF0004"/>
    <property type="match status" value="1"/>
</dbReference>
<dbReference type="Pfam" id="PF04055">
    <property type="entry name" value="Radical_SAM"/>
    <property type="match status" value="1"/>
</dbReference>
<dbReference type="SFLD" id="SFLDG01061">
    <property type="entry name" value="methylthiotransferase"/>
    <property type="match status" value="1"/>
</dbReference>
<dbReference type="PANTHER" id="PTHR43020:SF2">
    <property type="entry name" value="MITOCHONDRIAL TRNA METHYLTHIOTRANSFERASE CDK5RAP1"/>
    <property type="match status" value="1"/>
</dbReference>
<keyword evidence="19" id="KW-1185">Reference proteome</keyword>
<evidence type="ECO:0000256" key="8">
    <source>
        <dbReference type="ARBA" id="ARBA00022694"/>
    </source>
</evidence>
<accession>A0A401FVT5</accession>
<keyword evidence="5" id="KW-0963">Cytoplasm</keyword>
<evidence type="ECO:0000259" key="17">
    <source>
        <dbReference type="PROSITE" id="PS51918"/>
    </source>
</evidence>
<evidence type="ECO:0000256" key="1">
    <source>
        <dbReference type="ARBA" id="ARBA00001966"/>
    </source>
</evidence>
<evidence type="ECO:0000256" key="3">
    <source>
        <dbReference type="ARBA" id="ARBA00013273"/>
    </source>
</evidence>
<evidence type="ECO:0000256" key="10">
    <source>
        <dbReference type="ARBA" id="ARBA00023004"/>
    </source>
</evidence>
<dbReference type="PROSITE" id="PS51449">
    <property type="entry name" value="MTTASE_N"/>
    <property type="match status" value="1"/>
</dbReference>
<dbReference type="OrthoDB" id="9805215at2"/>
<proteinExistence type="inferred from homology"/>
<gene>
    <name evidence="18" type="ORF">DENIS_2047</name>
</gene>
<comment type="similarity">
    <text evidence="14">Belongs to the methylthiotransferase family. MtaB subfamily.</text>
</comment>
<name>A0A401FVT5_9BACT</name>
<keyword evidence="11" id="KW-0411">Iron-sulfur</keyword>
<dbReference type="InterPro" id="IPR013848">
    <property type="entry name" value="Methylthiotransferase_N"/>
</dbReference>
<evidence type="ECO:0000256" key="7">
    <source>
        <dbReference type="ARBA" id="ARBA00022691"/>
    </source>
</evidence>
<comment type="caution">
    <text evidence="18">The sequence shown here is derived from an EMBL/GenBank/DDBJ whole genome shotgun (WGS) entry which is preliminary data.</text>
</comment>
<evidence type="ECO:0000256" key="6">
    <source>
        <dbReference type="ARBA" id="ARBA00022679"/>
    </source>
</evidence>
<protein>
    <recommendedName>
        <fullName evidence="15">Threonylcarbamoyladenosine tRNA methylthiotransferase MtaB</fullName>
        <ecNumber evidence="3">2.8.4.5</ecNumber>
    </recommendedName>
    <alternativeName>
        <fullName evidence="12">tRNA-t(6)A37 methylthiotransferase</fullName>
    </alternativeName>
</protein>
<dbReference type="PANTHER" id="PTHR43020">
    <property type="entry name" value="CDK5 REGULATORY SUBUNIT-ASSOCIATED PROTEIN 1"/>
    <property type="match status" value="1"/>
</dbReference>
<dbReference type="InterPro" id="IPR023404">
    <property type="entry name" value="rSAM_horseshoe"/>
</dbReference>
<evidence type="ECO:0000256" key="14">
    <source>
        <dbReference type="ARBA" id="ARBA00061574"/>
    </source>
</evidence>
<comment type="function">
    <text evidence="2">Catalyzes the methylthiolation of N6-threonylcarbamoyladenosine (t(6)A), leading to the formation of 2-methylthio-N6-threonylcarbamoyladenosine (ms(2)t(6)A) at position 37 in tRNAs that read codons beginning with adenine.</text>
</comment>
<dbReference type="InterPro" id="IPR058240">
    <property type="entry name" value="rSAM_sf"/>
</dbReference>
<comment type="cofactor">
    <cofactor evidence="1">
        <name>[4Fe-4S] cluster</name>
        <dbReference type="ChEBI" id="CHEBI:49883"/>
    </cofactor>
</comment>
<dbReference type="NCBIfam" id="TIGR01579">
    <property type="entry name" value="MiaB-like-C"/>
    <property type="match status" value="1"/>
</dbReference>
<dbReference type="InterPro" id="IPR020612">
    <property type="entry name" value="Methylthiotransferase_CS"/>
</dbReference>
<keyword evidence="8" id="KW-0819">tRNA processing</keyword>
<dbReference type="SFLD" id="SFLDS00029">
    <property type="entry name" value="Radical_SAM"/>
    <property type="match status" value="1"/>
</dbReference>
<keyword evidence="6 18" id="KW-0808">Transferase</keyword>
<dbReference type="GO" id="GO:0035597">
    <property type="term" value="F:tRNA-2-methylthio-N(6)-dimethylallyladenosine(37) synthase activity"/>
    <property type="evidence" value="ECO:0007669"/>
    <property type="project" value="TreeGrafter"/>
</dbReference>
<dbReference type="InterPro" id="IPR038135">
    <property type="entry name" value="Methylthiotransferase_N_sf"/>
</dbReference>
<dbReference type="GO" id="GO:0046872">
    <property type="term" value="F:metal ion binding"/>
    <property type="evidence" value="ECO:0007669"/>
    <property type="project" value="UniProtKB-KW"/>
</dbReference>
<evidence type="ECO:0000256" key="15">
    <source>
        <dbReference type="ARBA" id="ARBA00069898"/>
    </source>
</evidence>
<evidence type="ECO:0000256" key="12">
    <source>
        <dbReference type="ARBA" id="ARBA00031213"/>
    </source>
</evidence>
<dbReference type="FunFam" id="3.40.50.12160:FF:000004">
    <property type="entry name" value="Threonylcarbamoyladenosine tRNA methylthiotransferase MtaB"/>
    <property type="match status" value="1"/>
</dbReference>
<dbReference type="GO" id="GO:0035598">
    <property type="term" value="F:tRNA (N(6)-L-threonylcarbamoyladenosine(37)-C(2))-methylthiotransferase activity"/>
    <property type="evidence" value="ECO:0007669"/>
    <property type="project" value="UniProtKB-EC"/>
</dbReference>
<reference evidence="19" key="2">
    <citation type="submission" date="2019-01" db="EMBL/GenBank/DDBJ databases">
        <title>Genome sequence of Desulfonema ishimotonii strain Tokyo 01.</title>
        <authorList>
            <person name="Fukui M."/>
        </authorList>
    </citation>
    <scope>NUCLEOTIDE SEQUENCE [LARGE SCALE GENOMIC DNA]</scope>
    <source>
        <strain evidence="19">Tokyo 01</strain>
    </source>
</reference>
<organism evidence="18 19">
    <name type="scientific">Desulfonema ishimotonii</name>
    <dbReference type="NCBI Taxonomy" id="45657"/>
    <lineage>
        <taxon>Bacteria</taxon>
        <taxon>Pseudomonadati</taxon>
        <taxon>Thermodesulfobacteriota</taxon>
        <taxon>Desulfobacteria</taxon>
        <taxon>Desulfobacterales</taxon>
        <taxon>Desulfococcaceae</taxon>
        <taxon>Desulfonema</taxon>
    </lineage>
</organism>
<dbReference type="NCBIfam" id="TIGR00089">
    <property type="entry name" value="MiaB/RimO family radical SAM methylthiotransferase"/>
    <property type="match status" value="1"/>
</dbReference>
<dbReference type="InterPro" id="IPR007197">
    <property type="entry name" value="rSAM"/>
</dbReference>
<dbReference type="PROSITE" id="PS51918">
    <property type="entry name" value="RADICAL_SAM"/>
    <property type="match status" value="1"/>
</dbReference>
<sequence length="438" mass="48829">MKKFVITTLGCKVNQCESEAIAHYLKDAGWAVSQDGETADLCIINTCTVTHKASMQSRQAVRQAVRTHPGAKVIVTGCYAQTEPEVLRKIEGIDCVVGHSDKHRIPDIARNGSEAGHDAPSVICRDIGEERVFRQMPAIAYGSRTRPVLKIQDGCNAFCTYCIVPYARGRSRSMPVADVLNHLRQLKKAGYREAVLSGIHVGCYGKDLTPKTDFATLLRHIRDGELIDRVRISSVEPHELNDDIIETVAGSDRFCDHFHIPLQSGDDGILKQMHRPYSRDFFRELVMKIHQQAPDAAIGVDTLIGFPGEDEAAFENTRRLIEELPVTYLHVFPFSPREGTPAFSYPNPVRPEVAKARCGKMRTLGQQKRRAFYDRFVGKTVPVLVEGRRDKQTGLLRGVSSNYLNVLMEGDDRFQNTVLQAEIGAVRDDTSALGRIVT</sequence>
<dbReference type="InterPro" id="IPR006467">
    <property type="entry name" value="MiaB-like_bact"/>
</dbReference>
<evidence type="ECO:0000259" key="16">
    <source>
        <dbReference type="PROSITE" id="PS51449"/>
    </source>
</evidence>
<dbReference type="Gene3D" id="3.80.30.20">
    <property type="entry name" value="tm_1862 like domain"/>
    <property type="match status" value="1"/>
</dbReference>
<feature type="domain" description="Radical SAM core" evidence="17">
    <location>
        <begin position="141"/>
        <end position="371"/>
    </location>
</feature>
<dbReference type="PROSITE" id="PS01278">
    <property type="entry name" value="MTTASE_RADICAL"/>
    <property type="match status" value="1"/>
</dbReference>
<dbReference type="GO" id="GO:0005829">
    <property type="term" value="C:cytosol"/>
    <property type="evidence" value="ECO:0007669"/>
    <property type="project" value="TreeGrafter"/>
</dbReference>